<feature type="signal peptide" evidence="1">
    <location>
        <begin position="1"/>
        <end position="27"/>
    </location>
</feature>
<evidence type="ECO:0000313" key="3">
    <source>
        <dbReference type="EMBL" id="SDX67430.1"/>
    </source>
</evidence>
<dbReference type="EMBL" id="FNOU01000005">
    <property type="protein sequence ID" value="SDX67430.1"/>
    <property type="molecule type" value="Genomic_DNA"/>
</dbReference>
<feature type="chain" id="PRO_5011621711" description="Dockerin domain-containing protein" evidence="1">
    <location>
        <begin position="28"/>
        <end position="313"/>
    </location>
</feature>
<evidence type="ECO:0000256" key="1">
    <source>
        <dbReference type="SAM" id="SignalP"/>
    </source>
</evidence>
<dbReference type="InterPro" id="IPR036439">
    <property type="entry name" value="Dockerin_dom_sf"/>
</dbReference>
<name>A0A1H3DM60_EUBBA</name>
<gene>
    <name evidence="3" type="ORF">SAMN04488579_10558</name>
</gene>
<evidence type="ECO:0000259" key="2">
    <source>
        <dbReference type="PROSITE" id="PS51766"/>
    </source>
</evidence>
<dbReference type="GO" id="GO:0000272">
    <property type="term" value="P:polysaccharide catabolic process"/>
    <property type="evidence" value="ECO:0007669"/>
    <property type="project" value="InterPro"/>
</dbReference>
<accession>A0A1H3DM60</accession>
<feature type="domain" description="Dockerin" evidence="2">
    <location>
        <begin position="254"/>
        <end position="313"/>
    </location>
</feature>
<keyword evidence="1" id="KW-0732">Signal</keyword>
<dbReference type="OrthoDB" id="1938099at2"/>
<dbReference type="Proteomes" id="UP000199652">
    <property type="component" value="Unassembled WGS sequence"/>
</dbReference>
<organism evidence="3 4">
    <name type="scientific">Eubacterium barkeri</name>
    <name type="common">Clostridium barkeri</name>
    <dbReference type="NCBI Taxonomy" id="1528"/>
    <lineage>
        <taxon>Bacteria</taxon>
        <taxon>Bacillati</taxon>
        <taxon>Bacillota</taxon>
        <taxon>Clostridia</taxon>
        <taxon>Eubacteriales</taxon>
        <taxon>Eubacteriaceae</taxon>
        <taxon>Eubacterium</taxon>
    </lineage>
</organism>
<dbReference type="SUPFAM" id="SSF63446">
    <property type="entry name" value="Type I dockerin domain"/>
    <property type="match status" value="1"/>
</dbReference>
<dbReference type="STRING" id="1528.SAMN04488579_10558"/>
<sequence>MKNWKRILCLGLAVLLLLGGLSPLAFAEEGTADQVTVCLTVEKFTLGKGYTIEPTLIKVPKGTRVSKIVTDRLGQGNYENTGTIDSSFYLAQIKDGDPAVGEIPDCPQYIKAAIAAKGGTLDAQDDGWLGEFDFYNMSGWMISVNNKFINTSASDALVDEGTVMRWQFTVYGYGADLAEPQDWSSAEPLVVAANKDALTWRVAEINAMSDKASVLSYGENQKKYDDAMALLKNIESKQADVDAALANLNHLDEASAVTGDADGDGYVNVSDLRIVKSNFGQSVQTGQNGDVDFDGFVNVSDLRVVKSNFGKQI</sequence>
<reference evidence="4" key="1">
    <citation type="submission" date="2016-10" db="EMBL/GenBank/DDBJ databases">
        <authorList>
            <person name="Varghese N."/>
            <person name="Submissions S."/>
        </authorList>
    </citation>
    <scope>NUCLEOTIDE SEQUENCE [LARGE SCALE GENOMIC DNA]</scope>
    <source>
        <strain evidence="4">VPI 5359</strain>
    </source>
</reference>
<dbReference type="Gene3D" id="1.10.1330.10">
    <property type="entry name" value="Dockerin domain"/>
    <property type="match status" value="1"/>
</dbReference>
<protein>
    <recommendedName>
        <fullName evidence="2">Dockerin domain-containing protein</fullName>
    </recommendedName>
</protein>
<keyword evidence="4" id="KW-1185">Reference proteome</keyword>
<evidence type="ECO:0000313" key="4">
    <source>
        <dbReference type="Proteomes" id="UP000199652"/>
    </source>
</evidence>
<dbReference type="InterPro" id="IPR002105">
    <property type="entry name" value="Dockerin_1_rpt"/>
</dbReference>
<dbReference type="RefSeq" id="WP_090243926.1">
    <property type="nucleotide sequence ID" value="NZ_FNOU01000005.1"/>
</dbReference>
<dbReference type="PROSITE" id="PS00018">
    <property type="entry name" value="EF_HAND_1"/>
    <property type="match status" value="1"/>
</dbReference>
<dbReference type="GO" id="GO:0004553">
    <property type="term" value="F:hydrolase activity, hydrolyzing O-glycosyl compounds"/>
    <property type="evidence" value="ECO:0007669"/>
    <property type="project" value="InterPro"/>
</dbReference>
<dbReference type="InterPro" id="IPR016134">
    <property type="entry name" value="Dockerin_dom"/>
</dbReference>
<dbReference type="AlphaFoldDB" id="A0A1H3DM60"/>
<dbReference type="Pfam" id="PF00404">
    <property type="entry name" value="Dockerin_1"/>
    <property type="match status" value="1"/>
</dbReference>
<dbReference type="InterPro" id="IPR018247">
    <property type="entry name" value="EF_Hand_1_Ca_BS"/>
</dbReference>
<proteinExistence type="predicted"/>
<dbReference type="PROSITE" id="PS51766">
    <property type="entry name" value="DOCKERIN"/>
    <property type="match status" value="1"/>
</dbReference>